<evidence type="ECO:0000256" key="6">
    <source>
        <dbReference type="ARBA" id="ARBA00022842"/>
    </source>
</evidence>
<dbReference type="GO" id="GO:0046872">
    <property type="term" value="F:metal ion binding"/>
    <property type="evidence" value="ECO:0007669"/>
    <property type="project" value="UniProtKB-KW"/>
</dbReference>
<reference evidence="13" key="1">
    <citation type="submission" date="2016-11" db="EMBL/GenBank/DDBJ databases">
        <authorList>
            <person name="Varghese N."/>
            <person name="Submissions S."/>
        </authorList>
    </citation>
    <scope>NUCLEOTIDE SEQUENCE [LARGE SCALE GENOMIC DNA]</scope>
    <source>
        <strain evidence="13">DSM 18802</strain>
    </source>
</reference>
<dbReference type="InterPro" id="IPR022926">
    <property type="entry name" value="NH(3)-dep_NAD(+)_synth"/>
</dbReference>
<dbReference type="RefSeq" id="WP_073254805.1">
    <property type="nucleotide sequence ID" value="NZ_FRCR01000003.1"/>
</dbReference>
<evidence type="ECO:0000256" key="7">
    <source>
        <dbReference type="ARBA" id="ARBA00023027"/>
    </source>
</evidence>
<dbReference type="InterPro" id="IPR014729">
    <property type="entry name" value="Rossmann-like_a/b/a_fold"/>
</dbReference>
<evidence type="ECO:0000256" key="3">
    <source>
        <dbReference type="ARBA" id="ARBA00022723"/>
    </source>
</evidence>
<dbReference type="InterPro" id="IPR003694">
    <property type="entry name" value="NAD_synthase"/>
</dbReference>
<evidence type="ECO:0000256" key="1">
    <source>
        <dbReference type="ARBA" id="ARBA00005859"/>
    </source>
</evidence>
<evidence type="ECO:0000256" key="4">
    <source>
        <dbReference type="ARBA" id="ARBA00022741"/>
    </source>
</evidence>
<feature type="domain" description="NAD/GMP synthase" evidence="11">
    <location>
        <begin position="5"/>
        <end position="230"/>
    </location>
</feature>
<dbReference type="GO" id="GO:0005524">
    <property type="term" value="F:ATP binding"/>
    <property type="evidence" value="ECO:0007669"/>
    <property type="project" value="UniProtKB-UniRule"/>
</dbReference>
<dbReference type="OrthoDB" id="9803818at2"/>
<feature type="binding site" evidence="8">
    <location>
        <position position="128"/>
    </location>
    <ligand>
        <name>ATP</name>
        <dbReference type="ChEBI" id="CHEBI:30616"/>
    </ligand>
</feature>
<evidence type="ECO:0000256" key="2">
    <source>
        <dbReference type="ARBA" id="ARBA00022598"/>
    </source>
</evidence>
<keyword evidence="3 8" id="KW-0479">Metal-binding</keyword>
<dbReference type="AlphaFoldDB" id="A0A1M7HPQ2"/>
<accession>A0A1M7HPQ2</accession>
<feature type="binding site" description="in other chain" evidence="8">
    <location>
        <begin position="225"/>
        <end position="226"/>
    </location>
    <ligand>
        <name>deamido-NAD(+)</name>
        <dbReference type="ChEBI" id="CHEBI:58437"/>
        <note>ligand shared between two neighboring subunits</note>
    </ligand>
</feature>
<dbReference type="PANTHER" id="PTHR23090">
    <property type="entry name" value="NH 3 /GLUTAMINE-DEPENDENT NAD + SYNTHETASE"/>
    <property type="match status" value="1"/>
</dbReference>
<dbReference type="NCBIfam" id="NF010587">
    <property type="entry name" value="PRK13980.1"/>
    <property type="match status" value="1"/>
</dbReference>
<gene>
    <name evidence="8" type="primary">nadE</name>
    <name evidence="12" type="ORF">SAMN05660826_00738</name>
</gene>
<comment type="similarity">
    <text evidence="1 8 9">Belongs to the NAD synthetase family.</text>
</comment>
<dbReference type="GO" id="GO:0004359">
    <property type="term" value="F:glutaminase activity"/>
    <property type="evidence" value="ECO:0007669"/>
    <property type="project" value="InterPro"/>
</dbReference>
<dbReference type="GO" id="GO:0009435">
    <property type="term" value="P:NAD+ biosynthetic process"/>
    <property type="evidence" value="ECO:0007669"/>
    <property type="project" value="UniProtKB-UniRule"/>
</dbReference>
<dbReference type="STRING" id="447595.SAMN05660826_00738"/>
<dbReference type="PANTHER" id="PTHR23090:SF9">
    <property type="entry name" value="GLUTAMINE-DEPENDENT NAD(+) SYNTHETASE"/>
    <property type="match status" value="1"/>
</dbReference>
<dbReference type="HAMAP" id="MF_00193">
    <property type="entry name" value="NadE_ammonia_dep"/>
    <property type="match status" value="1"/>
</dbReference>
<dbReference type="EC" id="6.3.1.5" evidence="8 10"/>
<dbReference type="Gene3D" id="3.40.50.620">
    <property type="entry name" value="HUPs"/>
    <property type="match status" value="1"/>
</dbReference>
<feature type="binding site" evidence="8">
    <location>
        <position position="179"/>
    </location>
    <ligand>
        <name>ATP</name>
        <dbReference type="ChEBI" id="CHEBI:30616"/>
    </ligand>
</feature>
<dbReference type="Proteomes" id="UP000184375">
    <property type="component" value="Unassembled WGS sequence"/>
</dbReference>
<feature type="binding site" evidence="8">
    <location>
        <position position="33"/>
    </location>
    <ligand>
        <name>Mg(2+)</name>
        <dbReference type="ChEBI" id="CHEBI:18420"/>
    </ligand>
</feature>
<dbReference type="SUPFAM" id="SSF52402">
    <property type="entry name" value="Adenine nucleotide alpha hydrolases-like"/>
    <property type="match status" value="1"/>
</dbReference>
<keyword evidence="7 8" id="KW-0520">NAD</keyword>
<evidence type="ECO:0000256" key="5">
    <source>
        <dbReference type="ARBA" id="ARBA00022840"/>
    </source>
</evidence>
<organism evidence="12 13">
    <name type="scientific">Caldanaerovirga acetigignens</name>
    <dbReference type="NCBI Taxonomy" id="447595"/>
    <lineage>
        <taxon>Bacteria</taxon>
        <taxon>Bacillati</taxon>
        <taxon>Bacillota</taxon>
        <taxon>Clostridia</taxon>
        <taxon>Thermosediminibacterales</taxon>
        <taxon>Thermosediminibacteraceae</taxon>
        <taxon>Caldanaerovirga</taxon>
    </lineage>
</organism>
<keyword evidence="4 8" id="KW-0547">Nucleotide-binding</keyword>
<evidence type="ECO:0000313" key="12">
    <source>
        <dbReference type="EMBL" id="SHM30486.1"/>
    </source>
</evidence>
<comment type="catalytic activity">
    <reaction evidence="8 10">
        <text>deamido-NAD(+) + NH4(+) + ATP = AMP + diphosphate + NAD(+) + H(+)</text>
        <dbReference type="Rhea" id="RHEA:21188"/>
        <dbReference type="ChEBI" id="CHEBI:15378"/>
        <dbReference type="ChEBI" id="CHEBI:28938"/>
        <dbReference type="ChEBI" id="CHEBI:30616"/>
        <dbReference type="ChEBI" id="CHEBI:33019"/>
        <dbReference type="ChEBI" id="CHEBI:57540"/>
        <dbReference type="ChEBI" id="CHEBI:58437"/>
        <dbReference type="ChEBI" id="CHEBI:456215"/>
        <dbReference type="EC" id="6.3.1.5"/>
    </reaction>
</comment>
<dbReference type="UniPathway" id="UPA00253">
    <property type="reaction ID" value="UER00333"/>
</dbReference>
<feature type="binding site" evidence="8">
    <location>
        <position position="157"/>
    </location>
    <ligand>
        <name>ATP</name>
        <dbReference type="ChEBI" id="CHEBI:30616"/>
    </ligand>
</feature>
<proteinExistence type="inferred from homology"/>
<keyword evidence="6 8" id="KW-0460">Magnesium</keyword>
<keyword evidence="2 8" id="KW-0436">Ligase</keyword>
<dbReference type="NCBIfam" id="TIGR00552">
    <property type="entry name" value="nadE"/>
    <property type="match status" value="1"/>
</dbReference>
<feature type="binding site" evidence="8">
    <location>
        <position position="133"/>
    </location>
    <ligand>
        <name>Mg(2+)</name>
        <dbReference type="ChEBI" id="CHEBI:18420"/>
    </ligand>
</feature>
<evidence type="ECO:0000313" key="13">
    <source>
        <dbReference type="Proteomes" id="UP000184375"/>
    </source>
</evidence>
<evidence type="ECO:0000259" key="11">
    <source>
        <dbReference type="Pfam" id="PF02540"/>
    </source>
</evidence>
<name>A0A1M7HPQ2_9FIRM</name>
<feature type="binding site" description="in other chain" evidence="8">
    <location>
        <position position="108"/>
    </location>
    <ligand>
        <name>deamido-NAD(+)</name>
        <dbReference type="ChEBI" id="CHEBI:58437"/>
        <note>ligand shared between two neighboring subunits</note>
    </ligand>
</feature>
<evidence type="ECO:0000256" key="8">
    <source>
        <dbReference type="HAMAP-Rule" id="MF_00193"/>
    </source>
</evidence>
<evidence type="ECO:0000256" key="9">
    <source>
        <dbReference type="RuleBase" id="RU003811"/>
    </source>
</evidence>
<dbReference type="CDD" id="cd00553">
    <property type="entry name" value="NAD_synthase"/>
    <property type="match status" value="1"/>
</dbReference>
<sequence length="235" mass="26275">MEKLYKSLVGWLREKVYEANAKGAVFGLSGGIDSAVVGVLCKKAFEDDCLGLIMPCHSDPKDEEDALMVAEKFGIPYKKIILDEVFDKFAAILDKTENKKALANIKSRLRMITLYYYAALNNFLVVGTGNRSELTVGYFTKYGDGGVDLLPLGNLIKSQVRELARFLKIPKEIVDKPPTAGLWEGQTDESEMGLTYNQLDEYILTGKASREIEEKINAMIKSSEHKRILPLKPPF</sequence>
<dbReference type="GO" id="GO:0005737">
    <property type="term" value="C:cytoplasm"/>
    <property type="evidence" value="ECO:0007669"/>
    <property type="project" value="InterPro"/>
</dbReference>
<protein>
    <recommendedName>
        <fullName evidence="8 10">NH(3)-dependent NAD(+) synthetase</fullName>
        <ecNumber evidence="8 10">6.3.1.5</ecNumber>
    </recommendedName>
</protein>
<feature type="binding site" description="in other chain" evidence="8">
    <location>
        <position position="141"/>
    </location>
    <ligand>
        <name>deamido-NAD(+)</name>
        <dbReference type="ChEBI" id="CHEBI:58437"/>
        <note>ligand shared between two neighboring subunits</note>
    </ligand>
</feature>
<keyword evidence="5 8" id="KW-0067">ATP-binding</keyword>
<dbReference type="InterPro" id="IPR022310">
    <property type="entry name" value="NAD/GMP_synthase"/>
</dbReference>
<evidence type="ECO:0000256" key="10">
    <source>
        <dbReference type="RuleBase" id="RU003812"/>
    </source>
</evidence>
<dbReference type="GO" id="GO:0003952">
    <property type="term" value="F:NAD+ synthase (glutamine-hydrolyzing) activity"/>
    <property type="evidence" value="ECO:0007669"/>
    <property type="project" value="InterPro"/>
</dbReference>
<dbReference type="GO" id="GO:0008795">
    <property type="term" value="F:NAD+ synthase activity"/>
    <property type="evidence" value="ECO:0007669"/>
    <property type="project" value="UniProtKB-UniRule"/>
</dbReference>
<feature type="binding site" evidence="8">
    <location>
        <begin position="27"/>
        <end position="34"/>
    </location>
    <ligand>
        <name>ATP</name>
        <dbReference type="ChEBI" id="CHEBI:30616"/>
    </ligand>
</feature>
<feature type="binding site" evidence="8">
    <location>
        <position position="148"/>
    </location>
    <ligand>
        <name>deamido-NAD(+)</name>
        <dbReference type="ChEBI" id="CHEBI:58437"/>
        <note>ligand shared between two neighboring subunits</note>
    </ligand>
</feature>
<comment type="pathway">
    <text evidence="8">Cofactor biosynthesis; NAD(+) biosynthesis; NAD(+) from deamido-NAD(+) (ammonia route): step 1/1.</text>
</comment>
<comment type="function">
    <text evidence="8">Catalyzes the ATP-dependent amidation of deamido-NAD to form NAD. Uses ammonia as a nitrogen source.</text>
</comment>
<dbReference type="Pfam" id="PF02540">
    <property type="entry name" value="NAD_synthase"/>
    <property type="match status" value="1"/>
</dbReference>
<dbReference type="EMBL" id="FRCR01000003">
    <property type="protein sequence ID" value="SHM30486.1"/>
    <property type="molecule type" value="Genomic_DNA"/>
</dbReference>
<comment type="subunit">
    <text evidence="8">Homodimer.</text>
</comment>
<keyword evidence="13" id="KW-1185">Reference proteome</keyword>